<protein>
    <submittedName>
        <fullName evidence="1">Uncharacterized protein</fullName>
    </submittedName>
</protein>
<evidence type="ECO:0000313" key="2">
    <source>
        <dbReference type="Proteomes" id="UP000186364"/>
    </source>
</evidence>
<organism evidence="1 2">
    <name type="scientific">Xaviernesmea oryzae</name>
    <dbReference type="NCBI Taxonomy" id="464029"/>
    <lineage>
        <taxon>Bacteria</taxon>
        <taxon>Pseudomonadati</taxon>
        <taxon>Pseudomonadota</taxon>
        <taxon>Alphaproteobacteria</taxon>
        <taxon>Hyphomicrobiales</taxon>
        <taxon>Rhizobiaceae</taxon>
        <taxon>Rhizobium/Agrobacterium group</taxon>
        <taxon>Xaviernesmea</taxon>
    </lineage>
</organism>
<dbReference type="Proteomes" id="UP000186364">
    <property type="component" value="Unassembled WGS sequence"/>
</dbReference>
<proteinExistence type="predicted"/>
<comment type="caution">
    <text evidence="1">The sequence shown here is derived from an EMBL/GenBank/DDBJ whole genome shotgun (WGS) entry which is preliminary data.</text>
</comment>
<keyword evidence="2" id="KW-1185">Reference proteome</keyword>
<dbReference type="AlphaFoldDB" id="A0A1Q9AUZ1"/>
<accession>A0A1Q9AUZ1</accession>
<sequence length="474" mass="51458">MARESQFQDRATIFETAGIPEIPRTCEKAEGRSKSVVEARRRVGLSRHALLDQELLFLQFPNLCFVGANDRGHAGVENPVEKLSDLPLDLDELRTERLCLRLALFEPMIPQLLEHRDRDLEEPFRWLELLQQSFEFPLDPVAPDRLAVGFASALRAEIVRVLAVRALRPAGGQPCAAMGAADITAQGKVLVDVFLARGIGRAVETLLNALVGLPGNQPLMLTGPQRHAPIWRFDISGIDRIGEQDADALVTDDAGGVFGKKRVGLKEPHDLGLVLEPSRSIALQRFLHDRGGGFVANQHLAAPGDAGIAVSGRCLEDEIAVLDTRLHPVAGLLAVFLALMLGNRGEQVLDKDRIRVLAEFDGGGFENAASLGDGPAQFEMGLKAAREPRDVVDQDRRAARPAFADEGEHGLHARPLDQLAGDVVLENLDDLIALHPGELPAAGLLALQAVADRDLLEARYAAVDDRLSLCRSAH</sequence>
<evidence type="ECO:0000313" key="1">
    <source>
        <dbReference type="EMBL" id="OLP59277.1"/>
    </source>
</evidence>
<gene>
    <name evidence="1" type="ORF">BJF93_05180</name>
</gene>
<dbReference type="EMBL" id="MKIP01000053">
    <property type="protein sequence ID" value="OLP59277.1"/>
    <property type="molecule type" value="Genomic_DNA"/>
</dbReference>
<reference evidence="1 2" key="1">
    <citation type="submission" date="2016-09" db="EMBL/GenBank/DDBJ databases">
        <title>Rhizobium sp. nov., a novel species isolated from the rice rhizosphere.</title>
        <authorList>
            <person name="Zhao J."/>
            <person name="Zhang X."/>
        </authorList>
    </citation>
    <scope>NUCLEOTIDE SEQUENCE [LARGE SCALE GENOMIC DNA]</scope>
    <source>
        <strain evidence="1 2">1.7048</strain>
    </source>
</reference>
<name>A0A1Q9AUZ1_9HYPH</name>